<dbReference type="AlphaFoldDB" id="A0A382BCN0"/>
<accession>A0A382BCN0</accession>
<evidence type="ECO:0008006" key="2">
    <source>
        <dbReference type="Google" id="ProtNLM"/>
    </source>
</evidence>
<gene>
    <name evidence="1" type="ORF">METZ01_LOCUS163867</name>
</gene>
<reference evidence="1" key="1">
    <citation type="submission" date="2018-05" db="EMBL/GenBank/DDBJ databases">
        <authorList>
            <person name="Lanie J.A."/>
            <person name="Ng W.-L."/>
            <person name="Kazmierczak K.M."/>
            <person name="Andrzejewski T.M."/>
            <person name="Davidsen T.M."/>
            <person name="Wayne K.J."/>
            <person name="Tettelin H."/>
            <person name="Glass J.I."/>
            <person name="Rusch D."/>
            <person name="Podicherti R."/>
            <person name="Tsui H.-C.T."/>
            <person name="Winkler M.E."/>
        </authorList>
    </citation>
    <scope>NUCLEOTIDE SEQUENCE</scope>
</reference>
<evidence type="ECO:0000313" key="1">
    <source>
        <dbReference type="EMBL" id="SVB11013.1"/>
    </source>
</evidence>
<dbReference type="EMBL" id="UINC01029006">
    <property type="protein sequence ID" value="SVB11013.1"/>
    <property type="molecule type" value="Genomic_DNA"/>
</dbReference>
<feature type="non-terminal residue" evidence="1">
    <location>
        <position position="1"/>
    </location>
</feature>
<protein>
    <recommendedName>
        <fullName evidence="2">PABS domain-containing protein</fullName>
    </recommendedName>
</protein>
<sequence length="226" mass="24151">DVRVEDRRVTELKLGVRYLLEGDQVRQRVMLTGEGALPWDLLIGKALIPEEDCPWRLLLIGGGASTLPRMLREERGASTIEVLERTGAVVELGRDYFNTELRSGSTEREIVRIGNLEDLLADVQGPFDLVIVDTSALAPLGGTSALSKLAHTKLLSVLGTSGVIAWGPIAPDPGTVGALEGQHQVTLTRSCDSEEEVVVLSQLSGGDLVDASFTGFRPISGGTDPP</sequence>
<organism evidence="1">
    <name type="scientific">marine metagenome</name>
    <dbReference type="NCBI Taxonomy" id="408172"/>
    <lineage>
        <taxon>unclassified sequences</taxon>
        <taxon>metagenomes</taxon>
        <taxon>ecological metagenomes</taxon>
    </lineage>
</organism>
<name>A0A382BCN0_9ZZZZ</name>
<dbReference type="SUPFAM" id="SSF53335">
    <property type="entry name" value="S-adenosyl-L-methionine-dependent methyltransferases"/>
    <property type="match status" value="1"/>
</dbReference>
<dbReference type="InterPro" id="IPR029063">
    <property type="entry name" value="SAM-dependent_MTases_sf"/>
</dbReference>
<dbReference type="Gene3D" id="3.40.50.150">
    <property type="entry name" value="Vaccinia Virus protein VP39"/>
    <property type="match status" value="1"/>
</dbReference>
<proteinExistence type="predicted"/>